<dbReference type="AlphaFoldDB" id="A0A0J1BJ70"/>
<accession>A0A0J1BJ70</accession>
<dbReference type="PIRSF" id="PIRSF026631">
    <property type="entry name" value="UCP026631"/>
    <property type="match status" value="1"/>
</dbReference>
<dbReference type="InterPro" id="IPR014529">
    <property type="entry name" value="UCP026631"/>
</dbReference>
<dbReference type="PATRIC" id="fig|595434.4.peg.1610"/>
<dbReference type="Pfam" id="PF03703">
    <property type="entry name" value="bPH_2"/>
    <property type="match status" value="3"/>
</dbReference>
<dbReference type="Proteomes" id="UP000036367">
    <property type="component" value="Unassembled WGS sequence"/>
</dbReference>
<keyword evidence="2" id="KW-0472">Membrane</keyword>
<evidence type="ECO:0000256" key="2">
    <source>
        <dbReference type="SAM" id="Phobius"/>
    </source>
</evidence>
<reference evidence="4" key="1">
    <citation type="submission" date="2015-05" db="EMBL/GenBank/DDBJ databases">
        <title>Permanent draft genome of Rhodopirellula islandicus K833.</title>
        <authorList>
            <person name="Kizina J."/>
            <person name="Richter M."/>
            <person name="Glockner F.O."/>
            <person name="Harder J."/>
        </authorList>
    </citation>
    <scope>NUCLEOTIDE SEQUENCE [LARGE SCALE GENOMIC DNA]</scope>
    <source>
        <strain evidence="4">K833</strain>
    </source>
</reference>
<dbReference type="RefSeq" id="WP_047813506.1">
    <property type="nucleotide sequence ID" value="NZ_LECT01000015.1"/>
</dbReference>
<gene>
    <name evidence="4" type="ORF">RISK_001689</name>
</gene>
<evidence type="ECO:0000256" key="1">
    <source>
        <dbReference type="SAM" id="MobiDB-lite"/>
    </source>
</evidence>
<evidence type="ECO:0000313" key="4">
    <source>
        <dbReference type="EMBL" id="KLU06478.1"/>
    </source>
</evidence>
<feature type="transmembrane region" description="Helical" evidence="2">
    <location>
        <begin position="12"/>
        <end position="33"/>
    </location>
</feature>
<feature type="transmembrane region" description="Helical" evidence="2">
    <location>
        <begin position="197"/>
        <end position="219"/>
    </location>
</feature>
<dbReference type="InterPro" id="IPR005182">
    <property type="entry name" value="YdbS-like_PH"/>
</dbReference>
<feature type="transmembrane region" description="Helical" evidence="2">
    <location>
        <begin position="256"/>
        <end position="280"/>
    </location>
</feature>
<dbReference type="PANTHER" id="PTHR34473">
    <property type="entry name" value="UPF0699 TRANSMEMBRANE PROTEIN YDBS"/>
    <property type="match status" value="1"/>
</dbReference>
<feature type="region of interest" description="Disordered" evidence="1">
    <location>
        <begin position="146"/>
        <end position="174"/>
    </location>
</feature>
<keyword evidence="5" id="KW-1185">Reference proteome</keyword>
<proteinExistence type="predicted"/>
<evidence type="ECO:0000313" key="5">
    <source>
        <dbReference type="Proteomes" id="UP000036367"/>
    </source>
</evidence>
<dbReference type="EMBL" id="LECT01000015">
    <property type="protein sequence ID" value="KLU06478.1"/>
    <property type="molecule type" value="Genomic_DNA"/>
</dbReference>
<sequence>MNSEPKPLHPISIVFQAFAVLKRTILPVVLVAWNAARSSWLGGWGAFGFFAVMVAGFAMIGLVRYWFYRYQLADGELIVTSGVIFKSRRNVPVARIQNVDLVQNLFHRMLGVAEVRVETASGTEPEAILKVLSLGEVESLREQIESARQQEPSLGATRNPVAAGSESMEATRGETPSFVDAAPVSATTTLLDIPLKWLVLAGLASNRGFVMVGIVIGILSQLLGRGDELARRITKSLISTGDLSVRSSQSSWWESWLVWIGALVLVLVVIRLLGIAWYVLRFYGYRLELRDQNLQLSCGLLTRVSATVPRRRIQWISIHRSPMQRWMKLASIRIETAGGAGKQNEDAATTVTRRWFVPIIPESRLEELVEHLRPGLDWSESALPWQSLDNRARKRMRRKAVMRAQGIGLLVAGAAFLVSDSPYSLALGLLAALVLIPCNIWASHRWHHHFGFAELPSGEGVVIREGFWNRKVSCTFYDRIQSVSCSESPFDRRWNMQTLRIDTAAAGPADHTYRLPMLSRPVASELFDRLASKTSGIEMVWD</sequence>
<organism evidence="4 5">
    <name type="scientific">Rhodopirellula islandica</name>
    <dbReference type="NCBI Taxonomy" id="595434"/>
    <lineage>
        <taxon>Bacteria</taxon>
        <taxon>Pseudomonadati</taxon>
        <taxon>Planctomycetota</taxon>
        <taxon>Planctomycetia</taxon>
        <taxon>Pirellulales</taxon>
        <taxon>Pirellulaceae</taxon>
        <taxon>Rhodopirellula</taxon>
    </lineage>
</organism>
<feature type="transmembrane region" description="Helical" evidence="2">
    <location>
        <begin position="400"/>
        <end position="417"/>
    </location>
</feature>
<dbReference type="PANTHER" id="PTHR34473:SF2">
    <property type="entry name" value="UPF0699 TRANSMEMBRANE PROTEIN YDBT"/>
    <property type="match status" value="1"/>
</dbReference>
<keyword evidence="2" id="KW-0812">Transmembrane</keyword>
<feature type="domain" description="YdbS-like PH" evidence="3">
    <location>
        <begin position="284"/>
        <end position="371"/>
    </location>
</feature>
<protein>
    <submittedName>
        <fullName evidence="4">YdbT-like protein</fullName>
    </submittedName>
</protein>
<comment type="caution">
    <text evidence="4">The sequence shown here is derived from an EMBL/GenBank/DDBJ whole genome shotgun (WGS) entry which is preliminary data.</text>
</comment>
<dbReference type="STRING" id="595434.RISK_001689"/>
<keyword evidence="2" id="KW-1133">Transmembrane helix</keyword>
<feature type="transmembrane region" description="Helical" evidence="2">
    <location>
        <begin position="423"/>
        <end position="442"/>
    </location>
</feature>
<feature type="domain" description="YdbS-like PH" evidence="3">
    <location>
        <begin position="458"/>
        <end position="529"/>
    </location>
</feature>
<feature type="transmembrane region" description="Helical" evidence="2">
    <location>
        <begin position="45"/>
        <end position="67"/>
    </location>
</feature>
<evidence type="ECO:0000259" key="3">
    <source>
        <dbReference type="Pfam" id="PF03703"/>
    </source>
</evidence>
<dbReference type="OrthoDB" id="240564at2"/>
<name>A0A0J1BJ70_RHOIS</name>
<feature type="domain" description="YdbS-like PH" evidence="3">
    <location>
        <begin position="65"/>
        <end position="144"/>
    </location>
</feature>